<evidence type="ECO:0000259" key="1">
    <source>
        <dbReference type="Pfam" id="PF13788"/>
    </source>
</evidence>
<proteinExistence type="predicted"/>
<evidence type="ECO:0000313" key="2">
    <source>
        <dbReference type="EMBL" id="MFC4492228.1"/>
    </source>
</evidence>
<gene>
    <name evidence="2" type="ORF">ACFO0R_21670</name>
</gene>
<reference evidence="3" key="1">
    <citation type="journal article" date="2019" name="Int. J. Syst. Evol. Microbiol.">
        <title>The Global Catalogue of Microorganisms (GCM) 10K type strain sequencing project: providing services to taxonomists for standard genome sequencing and annotation.</title>
        <authorList>
            <consortium name="The Broad Institute Genomics Platform"/>
            <consortium name="The Broad Institute Genome Sequencing Center for Infectious Disease"/>
            <person name="Wu L."/>
            <person name="Ma J."/>
        </authorList>
    </citation>
    <scope>NUCLEOTIDE SEQUENCE [LARGE SCALE GENOMIC DNA]</scope>
    <source>
        <strain evidence="3">CGMCC 4.7608</strain>
    </source>
</reference>
<dbReference type="Proteomes" id="UP001595999">
    <property type="component" value="Unassembled WGS sequence"/>
</dbReference>
<dbReference type="EMBL" id="JBHSEK010000023">
    <property type="protein sequence ID" value="MFC4492228.1"/>
    <property type="molecule type" value="Genomic_DNA"/>
</dbReference>
<protein>
    <submittedName>
        <fullName evidence="2">DUF4180 domain-containing protein</fullName>
    </submittedName>
</protein>
<dbReference type="RefSeq" id="WP_231461393.1">
    <property type="nucleotide sequence ID" value="NZ_JAJOHW010000031.1"/>
</dbReference>
<name>A0ABV9A159_9NEIS</name>
<comment type="caution">
    <text evidence="2">The sequence shown here is derived from an EMBL/GenBank/DDBJ whole genome shotgun (WGS) entry which is preliminary data.</text>
</comment>
<dbReference type="InterPro" id="IPR025438">
    <property type="entry name" value="DUF4180"/>
</dbReference>
<evidence type="ECO:0000313" key="3">
    <source>
        <dbReference type="Proteomes" id="UP001595999"/>
    </source>
</evidence>
<dbReference type="Pfam" id="PF13788">
    <property type="entry name" value="DUF4180"/>
    <property type="match status" value="1"/>
</dbReference>
<feature type="domain" description="DUF4180" evidence="1">
    <location>
        <begin position="28"/>
        <end position="122"/>
    </location>
</feature>
<organism evidence="2 3">
    <name type="scientific">Chromobacterium aquaticum</name>
    <dbReference type="NCBI Taxonomy" id="467180"/>
    <lineage>
        <taxon>Bacteria</taxon>
        <taxon>Pseudomonadati</taxon>
        <taxon>Pseudomonadota</taxon>
        <taxon>Betaproteobacteria</taxon>
        <taxon>Neisseriales</taxon>
        <taxon>Chromobacteriaceae</taxon>
        <taxon>Chromobacterium</taxon>
    </lineage>
</organism>
<keyword evidence="3" id="KW-1185">Reference proteome</keyword>
<sequence>MSKPAPRPLQAELLTIQQTGLIECRAGVQRLEQALELVALCGEHDAPRLLLLEDALPADFFELSSRFAGEFIQKLVNYRIAVAGVFADGNAHGERFGEYLREARHGRQFRVFDEREAALTWLAAQH</sequence>
<accession>A0ABV9A159</accession>